<dbReference type="GO" id="GO:0042953">
    <property type="term" value="P:lipoprotein transport"/>
    <property type="evidence" value="ECO:0007669"/>
    <property type="project" value="TreeGrafter"/>
</dbReference>
<evidence type="ECO:0000256" key="1">
    <source>
        <dbReference type="ARBA" id="ARBA00008102"/>
    </source>
</evidence>
<dbReference type="SUPFAM" id="SSF81296">
    <property type="entry name" value="E set domains"/>
    <property type="match status" value="1"/>
</dbReference>
<organism evidence="6 7">
    <name type="scientific">Carpediemonas membranifera</name>
    <dbReference type="NCBI Taxonomy" id="201153"/>
    <lineage>
        <taxon>Eukaryota</taxon>
        <taxon>Metamonada</taxon>
        <taxon>Carpediemonas-like organisms</taxon>
        <taxon>Carpediemonas</taxon>
    </lineage>
</organism>
<dbReference type="PANTHER" id="PTHR12951">
    <property type="entry name" value="RETINAL PROTEIN 4"/>
    <property type="match status" value="1"/>
</dbReference>
<keyword evidence="2" id="KW-0813">Transport</keyword>
<dbReference type="AlphaFoldDB" id="A0A8J6B5T7"/>
<name>A0A8J6B5T7_9EUKA</name>
<dbReference type="GO" id="GO:0005929">
    <property type="term" value="C:cilium"/>
    <property type="evidence" value="ECO:0007669"/>
    <property type="project" value="TreeGrafter"/>
</dbReference>
<dbReference type="InterPro" id="IPR014756">
    <property type="entry name" value="Ig_E-set"/>
</dbReference>
<sequence>MNPDQSNPGAREAAKLAVSMRACLTLNTCRSDPADSAMTWRLVSGKMPEITPEHVNKLKEPCTGFLCEISDDIYDFDFKAFKIRDIASNEVLFNMDDSGKLVGSVEPMMLEGEDMYRGIRYHFPAKFWNMKSIGTTLTFSVGDMPVRDFRMIERHYFRGKLIHSFDFTFGFVIPNSTNQWEAIYPVPKVSKKVVADILKSPWEVKSDTFFFSGRTLIKHHRAEYAYDD</sequence>
<keyword evidence="3" id="KW-0653">Protein transport</keyword>
<dbReference type="Pfam" id="PF05351">
    <property type="entry name" value="GMP_PDE_delta"/>
    <property type="match status" value="1"/>
</dbReference>
<accession>A0A8J6B5T7</accession>
<dbReference type="InterPro" id="IPR037036">
    <property type="entry name" value="PDED_dom_sf"/>
</dbReference>
<dbReference type="Gene3D" id="2.70.50.40">
    <property type="entry name" value="GMP phosphodiesterase, delta subunit"/>
    <property type="match status" value="1"/>
</dbReference>
<dbReference type="GO" id="GO:0008289">
    <property type="term" value="F:lipid binding"/>
    <property type="evidence" value="ECO:0007669"/>
    <property type="project" value="UniProtKB-KW"/>
</dbReference>
<protein>
    <submittedName>
        <fullName evidence="6">GMP phosphodiesterase delta subunit</fullName>
    </submittedName>
</protein>
<evidence type="ECO:0000256" key="4">
    <source>
        <dbReference type="ARBA" id="ARBA00023121"/>
    </source>
</evidence>
<dbReference type="FunFam" id="2.70.50.40:FF:000003">
    <property type="entry name" value="UNC119 homologue, putative"/>
    <property type="match status" value="1"/>
</dbReference>
<dbReference type="PANTHER" id="PTHR12951:SF1">
    <property type="entry name" value="PROTEIN UNC-119 HOMOLOG"/>
    <property type="match status" value="1"/>
</dbReference>
<dbReference type="EMBL" id="JAHDYR010000012">
    <property type="protein sequence ID" value="KAG9394879.1"/>
    <property type="molecule type" value="Genomic_DNA"/>
</dbReference>
<evidence type="ECO:0000313" key="7">
    <source>
        <dbReference type="Proteomes" id="UP000717585"/>
    </source>
</evidence>
<reference evidence="6" key="1">
    <citation type="submission" date="2021-05" db="EMBL/GenBank/DDBJ databases">
        <title>A free-living protist that lacks canonical eukaryotic 1 DNA replication and segregation systems.</title>
        <authorList>
            <person name="Salas-Leiva D.E."/>
            <person name="Tromer E.C."/>
            <person name="Curtis B.A."/>
            <person name="Jerlstrom-Hultqvist J."/>
            <person name="Kolisko M."/>
            <person name="Yi Z."/>
            <person name="Salas-Leiva J.S."/>
            <person name="Gallot-Lavallee L."/>
            <person name="Kops G.J.P.L."/>
            <person name="Archibald J.M."/>
            <person name="Simpson A.G.B."/>
            <person name="Roger A.J."/>
        </authorList>
    </citation>
    <scope>NUCLEOTIDE SEQUENCE</scope>
    <source>
        <strain evidence="6">BICM</strain>
    </source>
</reference>
<evidence type="ECO:0000313" key="6">
    <source>
        <dbReference type="EMBL" id="KAG9394879.1"/>
    </source>
</evidence>
<dbReference type="GO" id="GO:0060271">
    <property type="term" value="P:cilium assembly"/>
    <property type="evidence" value="ECO:0007669"/>
    <property type="project" value="TreeGrafter"/>
</dbReference>
<keyword evidence="7" id="KW-1185">Reference proteome</keyword>
<dbReference type="Proteomes" id="UP000717585">
    <property type="component" value="Unassembled WGS sequence"/>
</dbReference>
<proteinExistence type="inferred from homology"/>
<dbReference type="InterPro" id="IPR051519">
    <property type="entry name" value="PDE6D_unc-119_myristoyl-bd"/>
</dbReference>
<keyword evidence="4" id="KW-0446">Lipid-binding</keyword>
<evidence type="ECO:0000259" key="5">
    <source>
        <dbReference type="Pfam" id="PF05351"/>
    </source>
</evidence>
<comment type="caution">
    <text evidence="6">The sequence shown here is derived from an EMBL/GenBank/DDBJ whole genome shotgun (WGS) entry which is preliminary data.</text>
</comment>
<comment type="similarity">
    <text evidence="1">Belongs to the PDE6D/unc-119 family.</text>
</comment>
<feature type="domain" description="GMP phosphodiesterase delta subunit" evidence="5">
    <location>
        <begin position="72"/>
        <end position="226"/>
    </location>
</feature>
<dbReference type="InterPro" id="IPR008015">
    <property type="entry name" value="PDED_dom"/>
</dbReference>
<dbReference type="OrthoDB" id="10248777at2759"/>
<evidence type="ECO:0000256" key="3">
    <source>
        <dbReference type="ARBA" id="ARBA00022927"/>
    </source>
</evidence>
<evidence type="ECO:0000256" key="2">
    <source>
        <dbReference type="ARBA" id="ARBA00022448"/>
    </source>
</evidence>
<gene>
    <name evidence="6" type="ORF">J8273_0086</name>
</gene>